<feature type="compositionally biased region" description="Polar residues" evidence="1">
    <location>
        <begin position="379"/>
        <end position="393"/>
    </location>
</feature>
<evidence type="ECO:0000256" key="2">
    <source>
        <dbReference type="SAM" id="Phobius"/>
    </source>
</evidence>
<feature type="compositionally biased region" description="Pro residues" evidence="1">
    <location>
        <begin position="529"/>
        <end position="539"/>
    </location>
</feature>
<feature type="compositionally biased region" description="Low complexity" evidence="1">
    <location>
        <begin position="300"/>
        <end position="311"/>
    </location>
</feature>
<evidence type="ECO:0000313" key="3">
    <source>
        <dbReference type="EMBL" id="KIY51595.1"/>
    </source>
</evidence>
<feature type="compositionally biased region" description="Low complexity" evidence="1">
    <location>
        <begin position="516"/>
        <end position="528"/>
    </location>
</feature>
<evidence type="ECO:0000313" key="4">
    <source>
        <dbReference type="Proteomes" id="UP000054144"/>
    </source>
</evidence>
<keyword evidence="2" id="KW-1133">Transmembrane helix</keyword>
<feature type="compositionally biased region" description="Basic and acidic residues" evidence="1">
    <location>
        <begin position="693"/>
        <end position="711"/>
    </location>
</feature>
<feature type="transmembrane region" description="Helical" evidence="2">
    <location>
        <begin position="232"/>
        <end position="255"/>
    </location>
</feature>
<keyword evidence="2" id="KW-0812">Transmembrane</keyword>
<feature type="region of interest" description="Disordered" evidence="1">
    <location>
        <begin position="300"/>
        <end position="350"/>
    </location>
</feature>
<proteinExistence type="predicted"/>
<dbReference type="Proteomes" id="UP000054144">
    <property type="component" value="Unassembled WGS sequence"/>
</dbReference>
<keyword evidence="4" id="KW-1185">Reference proteome</keyword>
<feature type="region of interest" description="Disordered" evidence="1">
    <location>
        <begin position="693"/>
        <end position="722"/>
    </location>
</feature>
<protein>
    <recommendedName>
        <fullName evidence="5">REJ domain-containing protein</fullName>
    </recommendedName>
</protein>
<sequence>MPGNASINEQSAFFTDINTIYATISATISTTSLVNSSFSLLFTRTVIAIPSNSLSIEASFTLMSTYSTSNLITSSTSSLTSSFRPTQSISIVTLSRTFLSSSQSYTQSSSSSSSPLHVISTSGLSSVTSPTLVATTYTVTTIPSTRVITTSVTVVVTEPSLTYVATTSFLTTSISTVSMPTQSTFSTDFTSVYETSIDRGATSVLSTFTFNGSLSTDSASHSSAGLAAQPGAIVGIAVAVAVVVIGAALIVFLILRRRKNKHEDSNSSHMGLTRNNSDGQRTAPLESELDVDEFTVVNVSSPPSSIPHVQSEPGHHRSNSDGPLARSRSSNSSNHVPKSPGFGHAADALAMAGPNSPHLTFNHESDVWVKANKRIGNNPVASAQDATSPNSGLTWVESDDNGPAGTLGRSGSSSHGHSSGTSSSHRMTSRGPSGEIKGILKNNRTNVPPSSYRSTGPRVADGNTETLPADAAAMDMTSPVDRDSEKQETGVMGRRNSEPMSLRKRFGRLRSRRRSSSGAVHTSTQEVPSPSPTSPPSPYPVLVSSSAPHVTISVAPADESRVTSIPVRTPSSLLDPHRSGRWPPSPVLDGSLPFWTAEQEAALRMANNGTLWPQANLPPLPQPSPALSTASLLNQQNGLLNPALSFGRLPAQSSFVTLGDHVDYSRPIGEVAMSSMLSVSSFPQRKSIASLRDDASAELDSRSPDALDDKTAAPSCSTKLESSVVPEVDVAI</sequence>
<feature type="region of interest" description="Disordered" evidence="1">
    <location>
        <begin position="379"/>
        <end position="542"/>
    </location>
</feature>
<feature type="compositionally biased region" description="Polar residues" evidence="1">
    <location>
        <begin position="442"/>
        <end position="454"/>
    </location>
</feature>
<feature type="compositionally biased region" description="Polar residues" evidence="1">
    <location>
        <begin position="327"/>
        <end position="336"/>
    </location>
</feature>
<dbReference type="AlphaFoldDB" id="A0A0D7AI99"/>
<accession>A0A0D7AI99</accession>
<organism evidence="3 4">
    <name type="scientific">Fistulina hepatica ATCC 64428</name>
    <dbReference type="NCBI Taxonomy" id="1128425"/>
    <lineage>
        <taxon>Eukaryota</taxon>
        <taxon>Fungi</taxon>
        <taxon>Dikarya</taxon>
        <taxon>Basidiomycota</taxon>
        <taxon>Agaricomycotina</taxon>
        <taxon>Agaricomycetes</taxon>
        <taxon>Agaricomycetidae</taxon>
        <taxon>Agaricales</taxon>
        <taxon>Fistulinaceae</taxon>
        <taxon>Fistulina</taxon>
    </lineage>
</organism>
<evidence type="ECO:0008006" key="5">
    <source>
        <dbReference type="Google" id="ProtNLM"/>
    </source>
</evidence>
<dbReference type="EMBL" id="KN881649">
    <property type="protein sequence ID" value="KIY51595.1"/>
    <property type="molecule type" value="Genomic_DNA"/>
</dbReference>
<keyword evidence="2" id="KW-0472">Membrane</keyword>
<feature type="compositionally biased region" description="Low complexity" evidence="1">
    <location>
        <begin position="406"/>
        <end position="431"/>
    </location>
</feature>
<feature type="compositionally biased region" description="Basic residues" evidence="1">
    <location>
        <begin position="502"/>
        <end position="515"/>
    </location>
</feature>
<reference evidence="3 4" key="1">
    <citation type="journal article" date="2015" name="Fungal Genet. Biol.">
        <title>Evolution of novel wood decay mechanisms in Agaricales revealed by the genome sequences of Fistulina hepatica and Cylindrobasidium torrendii.</title>
        <authorList>
            <person name="Floudas D."/>
            <person name="Held B.W."/>
            <person name="Riley R."/>
            <person name="Nagy L.G."/>
            <person name="Koehler G."/>
            <person name="Ransdell A.S."/>
            <person name="Younus H."/>
            <person name="Chow J."/>
            <person name="Chiniquy J."/>
            <person name="Lipzen A."/>
            <person name="Tritt A."/>
            <person name="Sun H."/>
            <person name="Haridas S."/>
            <person name="LaButti K."/>
            <person name="Ohm R.A."/>
            <person name="Kues U."/>
            <person name="Blanchette R.A."/>
            <person name="Grigoriev I.V."/>
            <person name="Minto R.E."/>
            <person name="Hibbett D.S."/>
        </authorList>
    </citation>
    <scope>NUCLEOTIDE SEQUENCE [LARGE SCALE GENOMIC DNA]</scope>
    <source>
        <strain evidence="3 4">ATCC 64428</strain>
    </source>
</reference>
<feature type="region of interest" description="Disordered" evidence="1">
    <location>
        <begin position="263"/>
        <end position="282"/>
    </location>
</feature>
<evidence type="ECO:0000256" key="1">
    <source>
        <dbReference type="SAM" id="MobiDB-lite"/>
    </source>
</evidence>
<gene>
    <name evidence="3" type="ORF">FISHEDRAFT_70572</name>
</gene>
<name>A0A0D7AI99_9AGAR</name>
<feature type="compositionally biased region" description="Polar residues" evidence="1">
    <location>
        <begin position="267"/>
        <end position="280"/>
    </location>
</feature>